<accession>A0A9D1KNC3</accession>
<gene>
    <name evidence="2" type="ORF">IAA98_13255</name>
</gene>
<comment type="caution">
    <text evidence="2">The sequence shown here is derived from an EMBL/GenBank/DDBJ whole genome shotgun (WGS) entry which is preliminary data.</text>
</comment>
<dbReference type="Proteomes" id="UP000886842">
    <property type="component" value="Unassembled WGS sequence"/>
</dbReference>
<reference evidence="2" key="1">
    <citation type="submission" date="2020-10" db="EMBL/GenBank/DDBJ databases">
        <authorList>
            <person name="Gilroy R."/>
        </authorList>
    </citation>
    <scope>NUCLEOTIDE SEQUENCE</scope>
    <source>
        <strain evidence="2">ChiGjej1B1-24693</strain>
    </source>
</reference>
<evidence type="ECO:0000313" key="3">
    <source>
        <dbReference type="Proteomes" id="UP000886842"/>
    </source>
</evidence>
<sequence>MALWIDRPTWPGHGLWWSHLISDDSYDELHDFAASVGIPRRAFERDHYDVIADRFDEVVAAGAQLTSTRQIVQILLRTGLRRRKAPGAGPGSAS</sequence>
<dbReference type="Pfam" id="PF13223">
    <property type="entry name" value="DUF4031"/>
    <property type="match status" value="1"/>
</dbReference>
<organism evidence="2 3">
    <name type="scientific">Candidatus Avipropionibacterium avicola</name>
    <dbReference type="NCBI Taxonomy" id="2840701"/>
    <lineage>
        <taxon>Bacteria</taxon>
        <taxon>Bacillati</taxon>
        <taxon>Actinomycetota</taxon>
        <taxon>Actinomycetes</taxon>
        <taxon>Propionibacteriales</taxon>
        <taxon>Propionibacteriaceae</taxon>
        <taxon>Propionibacteriaceae incertae sedis</taxon>
        <taxon>Candidatus Avipropionibacterium</taxon>
    </lineage>
</organism>
<dbReference type="AlphaFoldDB" id="A0A9D1KNC3"/>
<proteinExistence type="predicted"/>
<evidence type="ECO:0000259" key="1">
    <source>
        <dbReference type="Pfam" id="PF13223"/>
    </source>
</evidence>
<evidence type="ECO:0000313" key="2">
    <source>
        <dbReference type="EMBL" id="HIT76545.1"/>
    </source>
</evidence>
<feature type="domain" description="DUF4031" evidence="1">
    <location>
        <begin position="4"/>
        <end position="76"/>
    </location>
</feature>
<reference evidence="2" key="2">
    <citation type="journal article" date="2021" name="PeerJ">
        <title>Extensive microbial diversity within the chicken gut microbiome revealed by metagenomics and culture.</title>
        <authorList>
            <person name="Gilroy R."/>
            <person name="Ravi A."/>
            <person name="Getino M."/>
            <person name="Pursley I."/>
            <person name="Horton D.L."/>
            <person name="Alikhan N.F."/>
            <person name="Baker D."/>
            <person name="Gharbi K."/>
            <person name="Hall N."/>
            <person name="Watson M."/>
            <person name="Adriaenssens E.M."/>
            <person name="Foster-Nyarko E."/>
            <person name="Jarju S."/>
            <person name="Secka A."/>
            <person name="Antonio M."/>
            <person name="Oren A."/>
            <person name="Chaudhuri R.R."/>
            <person name="La Ragione R."/>
            <person name="Hildebrand F."/>
            <person name="Pallen M.J."/>
        </authorList>
    </citation>
    <scope>NUCLEOTIDE SEQUENCE</scope>
    <source>
        <strain evidence="2">ChiGjej1B1-24693</strain>
    </source>
</reference>
<protein>
    <submittedName>
        <fullName evidence="2">DUF4031 domain-containing protein</fullName>
    </submittedName>
</protein>
<dbReference type="EMBL" id="DVLP01000388">
    <property type="protein sequence ID" value="HIT76545.1"/>
    <property type="molecule type" value="Genomic_DNA"/>
</dbReference>
<name>A0A9D1KNC3_9ACTN</name>
<dbReference type="InterPro" id="IPR025109">
    <property type="entry name" value="DUF4031"/>
</dbReference>